<dbReference type="InterPro" id="IPR014464">
    <property type="entry name" value="CvfB_fam"/>
</dbReference>
<comment type="caution">
    <text evidence="3">The sequence shown here is derived from an EMBL/GenBank/DDBJ whole genome shotgun (WGS) entry which is preliminary data.</text>
</comment>
<dbReference type="EMBL" id="JACHGJ010000006">
    <property type="protein sequence ID" value="MBB6481346.1"/>
    <property type="molecule type" value="Genomic_DNA"/>
</dbReference>
<protein>
    <recommendedName>
        <fullName evidence="2">S1 motif domain-containing protein</fullName>
    </recommendedName>
</protein>
<evidence type="ECO:0000313" key="3">
    <source>
        <dbReference type="EMBL" id="MBB6481346.1"/>
    </source>
</evidence>
<dbReference type="SMART" id="SM00316">
    <property type="entry name" value="S1"/>
    <property type="match status" value="3"/>
</dbReference>
<sequence length="280" mass="31628">MLKIGDYNKLKLKKIAKDRAWLEAEGQDIGLPKREIPDGAREGDVIRVFVFNDTRDALRATTAEPSAVVGQFAYMVVKTVEKFGAFLEWGIKKDLFLPERLMVKAVKPGEKILVRVVDNHEMSGVVADADWKKYLKDDQVEMLKEGQKVSLIAMDTSNLGTRVLVDNSYVGLVYKAEVYREPYVGQRMTGYVVKVREDGKIDISFKRKGWNSVLDTQDEVYKALKKAGGFLPLHDKSEPDEIKNTLNISKKLFKKSVGNLMAKGLIELTDEGIKLKTKKK</sequence>
<dbReference type="InterPro" id="IPR039566">
    <property type="entry name" value="CvfB_S1_st"/>
</dbReference>
<dbReference type="Pfam" id="PF13509">
    <property type="entry name" value="S1_2"/>
    <property type="match status" value="1"/>
</dbReference>
<feature type="domain" description="S1 motif" evidence="2">
    <location>
        <begin position="144"/>
        <end position="206"/>
    </location>
</feature>
<name>A0A841RCE4_9SPIO</name>
<feature type="domain" description="S1 motif" evidence="2">
    <location>
        <begin position="3"/>
        <end position="63"/>
    </location>
</feature>
<feature type="domain" description="S1 motif" evidence="2">
    <location>
        <begin position="68"/>
        <end position="130"/>
    </location>
</feature>
<dbReference type="Gene3D" id="1.10.10.10">
    <property type="entry name" value="Winged helix-like DNA-binding domain superfamily/Winged helix DNA-binding domain"/>
    <property type="match status" value="1"/>
</dbReference>
<dbReference type="Proteomes" id="UP000587760">
    <property type="component" value="Unassembled WGS sequence"/>
</dbReference>
<dbReference type="PANTHER" id="PTHR37296">
    <property type="entry name" value="CONSERVED VIRULENCE FACTOR B"/>
    <property type="match status" value="1"/>
</dbReference>
<accession>A0A841RCE4</accession>
<dbReference type="PIRSF" id="PIRSF012524">
    <property type="entry name" value="YitL_S1"/>
    <property type="match status" value="1"/>
</dbReference>
<dbReference type="InterPro" id="IPR012340">
    <property type="entry name" value="NA-bd_OB-fold"/>
</dbReference>
<evidence type="ECO:0000313" key="4">
    <source>
        <dbReference type="Proteomes" id="UP000587760"/>
    </source>
</evidence>
<comment type="similarity">
    <text evidence="1">Belongs to the CvfB family.</text>
</comment>
<dbReference type="PANTHER" id="PTHR37296:SF1">
    <property type="entry name" value="CONSERVED VIRULENCE FACTOR B"/>
    <property type="match status" value="1"/>
</dbReference>
<dbReference type="InterPro" id="IPR040764">
    <property type="entry name" value="CvfB_WH"/>
</dbReference>
<dbReference type="InterPro" id="IPR048587">
    <property type="entry name" value="CvfB_S1_3rd"/>
</dbReference>
<proteinExistence type="inferred from homology"/>
<evidence type="ECO:0000256" key="1">
    <source>
        <dbReference type="PIRNR" id="PIRNR012524"/>
    </source>
</evidence>
<dbReference type="AlphaFoldDB" id="A0A841RCE4"/>
<dbReference type="InterPro" id="IPR036388">
    <property type="entry name" value="WH-like_DNA-bd_sf"/>
</dbReference>
<dbReference type="Pfam" id="PF17783">
    <property type="entry name" value="WHD_CvfB"/>
    <property type="match status" value="1"/>
</dbReference>
<gene>
    <name evidence="3" type="ORF">HNR50_003026</name>
</gene>
<reference evidence="3 4" key="1">
    <citation type="submission" date="2020-08" db="EMBL/GenBank/DDBJ databases">
        <title>Genomic Encyclopedia of Type Strains, Phase IV (KMG-IV): sequencing the most valuable type-strain genomes for metagenomic binning, comparative biology and taxonomic classification.</title>
        <authorList>
            <person name="Goeker M."/>
        </authorList>
    </citation>
    <scope>NUCLEOTIDE SEQUENCE [LARGE SCALE GENOMIC DNA]</scope>
    <source>
        <strain evidence="3 4">DSM 2461</strain>
    </source>
</reference>
<dbReference type="GO" id="GO:0003676">
    <property type="term" value="F:nucleic acid binding"/>
    <property type="evidence" value="ECO:0007669"/>
    <property type="project" value="InterPro"/>
</dbReference>
<keyword evidence="4" id="KW-1185">Reference proteome</keyword>
<dbReference type="RefSeq" id="WP_184747598.1">
    <property type="nucleotide sequence ID" value="NZ_JACHGJ010000006.1"/>
</dbReference>
<organism evidence="3 4">
    <name type="scientific">Spirochaeta isovalerica</name>
    <dbReference type="NCBI Taxonomy" id="150"/>
    <lineage>
        <taxon>Bacteria</taxon>
        <taxon>Pseudomonadati</taxon>
        <taxon>Spirochaetota</taxon>
        <taxon>Spirochaetia</taxon>
        <taxon>Spirochaetales</taxon>
        <taxon>Spirochaetaceae</taxon>
        <taxon>Spirochaeta</taxon>
    </lineage>
</organism>
<dbReference type="Pfam" id="PF21543">
    <property type="entry name" value="CvfB_2nd"/>
    <property type="match status" value="1"/>
</dbReference>
<dbReference type="Gene3D" id="2.40.50.140">
    <property type="entry name" value="Nucleic acid-binding proteins"/>
    <property type="match status" value="2"/>
</dbReference>
<dbReference type="InterPro" id="IPR003029">
    <property type="entry name" value="S1_domain"/>
</dbReference>
<evidence type="ECO:0000259" key="2">
    <source>
        <dbReference type="SMART" id="SM00316"/>
    </source>
</evidence>